<proteinExistence type="predicted"/>
<dbReference type="AlphaFoldDB" id="A0A5S9QAR6"/>
<sequence length="176" mass="19782">MKRQIIKLLPFALCTSVLVGCGGSDHQDLVEYMADVKARPSGQIEPIPAFTPYKPFDYGVAQMRGPFDRPVTIERIIEMLPASTVEPDFNRIKEYLEQVNLESLAMVGTIEQDSILWALVDDGSGNVHYVKEGNYLGKHHGRIMVVANSHLQVVEIISNGTNGWVERPRTLEMREE</sequence>
<evidence type="ECO:0008006" key="3">
    <source>
        <dbReference type="Google" id="ProtNLM"/>
    </source>
</evidence>
<organism evidence="1 2">
    <name type="scientific">BD1-7 clade bacterium</name>
    <dbReference type="NCBI Taxonomy" id="2029982"/>
    <lineage>
        <taxon>Bacteria</taxon>
        <taxon>Pseudomonadati</taxon>
        <taxon>Pseudomonadota</taxon>
        <taxon>Gammaproteobacteria</taxon>
        <taxon>Cellvibrionales</taxon>
        <taxon>Spongiibacteraceae</taxon>
        <taxon>BD1-7 clade</taxon>
    </lineage>
</organism>
<name>A0A5S9QAR6_9GAMM</name>
<dbReference type="InterPro" id="IPR007446">
    <property type="entry name" value="PilP"/>
</dbReference>
<dbReference type="Proteomes" id="UP000441399">
    <property type="component" value="Unassembled WGS sequence"/>
</dbReference>
<evidence type="ECO:0000313" key="1">
    <source>
        <dbReference type="EMBL" id="CAA0114510.1"/>
    </source>
</evidence>
<dbReference type="Gene3D" id="2.30.30.830">
    <property type="match status" value="1"/>
</dbReference>
<gene>
    <name evidence="1" type="ORF">OPDIPICF_01614</name>
</gene>
<accession>A0A5S9QAR6</accession>
<dbReference type="PROSITE" id="PS51257">
    <property type="entry name" value="PROKAR_LIPOPROTEIN"/>
    <property type="match status" value="1"/>
</dbReference>
<dbReference type="Pfam" id="PF04351">
    <property type="entry name" value="PilP"/>
    <property type="match status" value="1"/>
</dbReference>
<dbReference type="OrthoDB" id="5296580at2"/>
<evidence type="ECO:0000313" key="2">
    <source>
        <dbReference type="Proteomes" id="UP000441399"/>
    </source>
</evidence>
<keyword evidence="2" id="KW-1185">Reference proteome</keyword>
<protein>
    <recommendedName>
        <fullName evidence="3">Pilus assembly protein PilP</fullName>
    </recommendedName>
</protein>
<reference evidence="1 2" key="1">
    <citation type="submission" date="2019-11" db="EMBL/GenBank/DDBJ databases">
        <authorList>
            <person name="Holert J."/>
        </authorList>
    </citation>
    <scope>NUCLEOTIDE SEQUENCE [LARGE SCALE GENOMIC DNA]</scope>
    <source>
        <strain evidence="1">SB11_3</strain>
    </source>
</reference>
<dbReference type="EMBL" id="CACSIO010000023">
    <property type="protein sequence ID" value="CAA0114510.1"/>
    <property type="molecule type" value="Genomic_DNA"/>
</dbReference>
<dbReference type="PIRSF" id="PIRSF016481">
    <property type="entry name" value="Pilus_assembly_PilP"/>
    <property type="match status" value="1"/>
</dbReference>